<dbReference type="SMART" id="SM00347">
    <property type="entry name" value="HTH_MARR"/>
    <property type="match status" value="1"/>
</dbReference>
<gene>
    <name evidence="5" type="ORF">AB3N04_16680</name>
</gene>
<keyword evidence="3" id="KW-0804">Transcription</keyword>
<evidence type="ECO:0000256" key="2">
    <source>
        <dbReference type="ARBA" id="ARBA00023125"/>
    </source>
</evidence>
<sequence length="150" mass="17776">MFNQSKHQEKLNLLIWFRLARLYHASIRLSNQHLSQWNLTTSQFDLLVQIGTHQPLSQQELAEKLFVTKGNITQSIVRLEKLELVKRDQEWRTKILRLTKKGEELFGEVVPKQELFQASQFEGLNKEEQKELLRLLKKVEVHNTKTSIKE</sequence>
<dbReference type="GO" id="GO:0003700">
    <property type="term" value="F:DNA-binding transcription factor activity"/>
    <property type="evidence" value="ECO:0007669"/>
    <property type="project" value="InterPro"/>
</dbReference>
<dbReference type="EMBL" id="CP162551">
    <property type="protein sequence ID" value="XDI38875.1"/>
    <property type="molecule type" value="Genomic_DNA"/>
</dbReference>
<dbReference type="PRINTS" id="PR00598">
    <property type="entry name" value="HTHMARR"/>
</dbReference>
<dbReference type="PANTHER" id="PTHR42756:SF1">
    <property type="entry name" value="TRANSCRIPTIONAL REPRESSOR OF EMRAB OPERON"/>
    <property type="match status" value="1"/>
</dbReference>
<dbReference type="SUPFAM" id="SSF46785">
    <property type="entry name" value="Winged helix' DNA-binding domain"/>
    <property type="match status" value="1"/>
</dbReference>
<dbReference type="InterPro" id="IPR000835">
    <property type="entry name" value="HTH_MarR-typ"/>
</dbReference>
<organism evidence="5">
    <name type="scientific">Alkalihalophilus sp. As8PL</name>
    <dbReference type="NCBI Taxonomy" id="3237103"/>
    <lineage>
        <taxon>Bacteria</taxon>
        <taxon>Bacillati</taxon>
        <taxon>Bacillota</taxon>
        <taxon>Bacilli</taxon>
        <taxon>Bacillales</taxon>
        <taxon>Bacillaceae</taxon>
        <taxon>Alkalihalophilus</taxon>
    </lineage>
</organism>
<evidence type="ECO:0000259" key="4">
    <source>
        <dbReference type="PROSITE" id="PS50995"/>
    </source>
</evidence>
<evidence type="ECO:0000256" key="3">
    <source>
        <dbReference type="ARBA" id="ARBA00023163"/>
    </source>
</evidence>
<name>A0AB39BXY6_9BACI</name>
<dbReference type="InterPro" id="IPR036388">
    <property type="entry name" value="WH-like_DNA-bd_sf"/>
</dbReference>
<dbReference type="PROSITE" id="PS50995">
    <property type="entry name" value="HTH_MARR_2"/>
    <property type="match status" value="1"/>
</dbReference>
<dbReference type="InterPro" id="IPR036390">
    <property type="entry name" value="WH_DNA-bd_sf"/>
</dbReference>
<proteinExistence type="predicted"/>
<evidence type="ECO:0000313" key="5">
    <source>
        <dbReference type="EMBL" id="XDI38875.1"/>
    </source>
</evidence>
<dbReference type="RefSeq" id="WP_368506080.1">
    <property type="nucleotide sequence ID" value="NZ_CP162551.1"/>
</dbReference>
<dbReference type="AlphaFoldDB" id="A0AB39BXY6"/>
<dbReference type="Pfam" id="PF12802">
    <property type="entry name" value="MarR_2"/>
    <property type="match status" value="1"/>
</dbReference>
<feature type="domain" description="HTH marR-type" evidence="4">
    <location>
        <begin position="12"/>
        <end position="141"/>
    </location>
</feature>
<protein>
    <submittedName>
        <fullName evidence="5">MarR family winged helix-turn-helix transcriptional regulator</fullName>
    </submittedName>
</protein>
<evidence type="ECO:0000256" key="1">
    <source>
        <dbReference type="ARBA" id="ARBA00023015"/>
    </source>
</evidence>
<dbReference type="Gene3D" id="1.10.10.10">
    <property type="entry name" value="Winged helix-like DNA-binding domain superfamily/Winged helix DNA-binding domain"/>
    <property type="match status" value="1"/>
</dbReference>
<dbReference type="GO" id="GO:0003677">
    <property type="term" value="F:DNA binding"/>
    <property type="evidence" value="ECO:0007669"/>
    <property type="project" value="UniProtKB-KW"/>
</dbReference>
<keyword evidence="1" id="KW-0805">Transcription regulation</keyword>
<reference evidence="5" key="1">
    <citation type="submission" date="2024-07" db="EMBL/GenBank/DDBJ databases">
        <title>Identification and characteristics of an arsenic-resistant bacterial isolate, which belongs to a novel species.</title>
        <authorList>
            <person name="Juszczyk A."/>
            <person name="Kowalczyk A."/>
            <person name="Was K."/>
            <person name="Kosowicz W."/>
            <person name="Budzyn A."/>
            <person name="Latowski D."/>
        </authorList>
    </citation>
    <scope>NUCLEOTIDE SEQUENCE</scope>
    <source>
        <strain evidence="5">As8PL</strain>
    </source>
</reference>
<dbReference type="PANTHER" id="PTHR42756">
    <property type="entry name" value="TRANSCRIPTIONAL REGULATOR, MARR"/>
    <property type="match status" value="1"/>
</dbReference>
<accession>A0AB39BXY6</accession>
<keyword evidence="2" id="KW-0238">DNA-binding</keyword>